<dbReference type="EMBL" id="JABZEO010000007">
    <property type="protein sequence ID" value="NVZ10054.1"/>
    <property type="molecule type" value="Genomic_DNA"/>
</dbReference>
<reference evidence="1 2" key="1">
    <citation type="submission" date="2020-06" db="EMBL/GenBank/DDBJ databases">
        <title>Whole-genome sequence of Allochromatium humboldtianum DSM 21881, type strain.</title>
        <authorList>
            <person name="Kyndt J.A."/>
            <person name="Meyer T.E."/>
        </authorList>
    </citation>
    <scope>NUCLEOTIDE SEQUENCE [LARGE SCALE GENOMIC DNA]</scope>
    <source>
        <strain evidence="1 2">DSM 21881</strain>
    </source>
</reference>
<comment type="caution">
    <text evidence="1">The sequence shown here is derived from an EMBL/GenBank/DDBJ whole genome shotgun (WGS) entry which is preliminary data.</text>
</comment>
<organism evidence="1 2">
    <name type="scientific">Allochromatium humboldtianum</name>
    <dbReference type="NCBI Taxonomy" id="504901"/>
    <lineage>
        <taxon>Bacteria</taxon>
        <taxon>Pseudomonadati</taxon>
        <taxon>Pseudomonadota</taxon>
        <taxon>Gammaproteobacteria</taxon>
        <taxon>Chromatiales</taxon>
        <taxon>Chromatiaceae</taxon>
        <taxon>Allochromatium</taxon>
    </lineage>
</organism>
<proteinExistence type="predicted"/>
<keyword evidence="2" id="KW-1185">Reference proteome</keyword>
<name>A0A850R876_9GAMM</name>
<dbReference type="AlphaFoldDB" id="A0A850R876"/>
<protein>
    <submittedName>
        <fullName evidence="1">Phage tail protein</fullName>
    </submittedName>
</protein>
<accession>A0A850R876</accession>
<dbReference type="InterPro" id="IPR009734">
    <property type="entry name" value="Myoviridae_GpU"/>
</dbReference>
<dbReference type="RefSeq" id="WP_176976789.1">
    <property type="nucleotide sequence ID" value="NZ_JABZEO010000007.1"/>
</dbReference>
<gene>
    <name evidence="1" type="ORF">HW932_12365</name>
</gene>
<dbReference type="Pfam" id="PF06995">
    <property type="entry name" value="Phage_P2_GpU"/>
    <property type="match status" value="1"/>
</dbReference>
<evidence type="ECO:0000313" key="1">
    <source>
        <dbReference type="EMBL" id="NVZ10054.1"/>
    </source>
</evidence>
<sequence length="304" mass="32735">MAERVMLALGPFRFEMGQATYQSLAMSQSWRWPEQARIGREPALQFTGREPAEIRLQGVLFPGFDAGLAQVEEMRALADLGKPLQLVDGLGRVWGAWVIVEVGDTRSVLMDNGQPRRVGFEMKLQAYGEDETVTDYSGGWSPFAMLMPLIDDLVNDPVGAITQLLDDITRLDPFTGTGGFTDLAALVAIQNALGELIEAVGATVRGLHSEWLQVVPDANHPVRQALEAWLASITVSQTALTGSAGLDTQVARALTALETLRSVLQPLANGSVATSAAIYDLAQRTLPALDAAQEAAQALQEKLP</sequence>
<evidence type="ECO:0000313" key="2">
    <source>
        <dbReference type="Proteomes" id="UP000592294"/>
    </source>
</evidence>
<dbReference type="Proteomes" id="UP000592294">
    <property type="component" value="Unassembled WGS sequence"/>
</dbReference>